<feature type="transmembrane region" description="Helical" evidence="1">
    <location>
        <begin position="9"/>
        <end position="28"/>
    </location>
</feature>
<evidence type="ECO:0000313" key="3">
    <source>
        <dbReference type="Proteomes" id="UP000179233"/>
    </source>
</evidence>
<feature type="transmembrane region" description="Helical" evidence="1">
    <location>
        <begin position="178"/>
        <end position="195"/>
    </location>
</feature>
<feature type="transmembrane region" description="Helical" evidence="1">
    <location>
        <begin position="115"/>
        <end position="142"/>
    </location>
</feature>
<evidence type="ECO:0000313" key="2">
    <source>
        <dbReference type="EMBL" id="OGY18548.1"/>
    </source>
</evidence>
<feature type="transmembrane region" description="Helical" evidence="1">
    <location>
        <begin position="351"/>
        <end position="368"/>
    </location>
</feature>
<keyword evidence="1" id="KW-0472">Membrane</keyword>
<dbReference type="Proteomes" id="UP000179233">
    <property type="component" value="Unassembled WGS sequence"/>
</dbReference>
<dbReference type="PANTHER" id="PTHR38454:SF1">
    <property type="entry name" value="INTEGRAL MEMBRANE PROTEIN"/>
    <property type="match status" value="1"/>
</dbReference>
<keyword evidence="1" id="KW-0812">Transmembrane</keyword>
<name>A0A1G1VT15_9BACT</name>
<dbReference type="AlphaFoldDB" id="A0A1G1VT15"/>
<reference evidence="2 3" key="1">
    <citation type="journal article" date="2016" name="Nat. Commun.">
        <title>Thousands of microbial genomes shed light on interconnected biogeochemical processes in an aquifer system.</title>
        <authorList>
            <person name="Anantharaman K."/>
            <person name="Brown C.T."/>
            <person name="Hug L.A."/>
            <person name="Sharon I."/>
            <person name="Castelle C.J."/>
            <person name="Probst A.J."/>
            <person name="Thomas B.C."/>
            <person name="Singh A."/>
            <person name="Wilkins M.J."/>
            <person name="Karaoz U."/>
            <person name="Brodie E.L."/>
            <person name="Williams K.H."/>
            <person name="Hubbard S.S."/>
            <person name="Banfield J.F."/>
        </authorList>
    </citation>
    <scope>NUCLEOTIDE SEQUENCE [LARGE SCALE GENOMIC DNA]</scope>
</reference>
<dbReference type="Pfam" id="PF09586">
    <property type="entry name" value="YfhO"/>
    <property type="match status" value="1"/>
</dbReference>
<organism evidence="2 3">
    <name type="scientific">Candidatus Chisholmbacteria bacterium RIFCSPHIGHO2_01_FULL_52_32</name>
    <dbReference type="NCBI Taxonomy" id="1797591"/>
    <lineage>
        <taxon>Bacteria</taxon>
        <taxon>Candidatus Chisholmiibacteriota</taxon>
    </lineage>
</organism>
<feature type="transmembrane region" description="Helical" evidence="1">
    <location>
        <begin position="322"/>
        <end position="339"/>
    </location>
</feature>
<feature type="transmembrane region" description="Helical" evidence="1">
    <location>
        <begin position="246"/>
        <end position="265"/>
    </location>
</feature>
<feature type="transmembrane region" description="Helical" evidence="1">
    <location>
        <begin position="388"/>
        <end position="408"/>
    </location>
</feature>
<feature type="transmembrane region" description="Helical" evidence="1">
    <location>
        <begin position="420"/>
        <end position="439"/>
    </location>
</feature>
<feature type="transmembrane region" description="Helical" evidence="1">
    <location>
        <begin position="492"/>
        <end position="511"/>
    </location>
</feature>
<sequence length="746" mass="84389">MARRTRNKGIYLFLLLLPIFIFFSPAWMKGKLPIPADTIVGMYHPFRDVVWKGLTAGVPFKNFLITDAIRQQYPWRELAIDLLKSGQYPGWNPYTHAGTPLAANIQTALFYPLNILFFLLPFPTAWSIEVILQPLLLALFLFAFLTDIGVSKKAASIASLSLALSGFSVAWLEWNTTLHTLVWVPLALLGIERIVKQERLIWYLTLAFALVSILFAGFLQTSFYAIVVILAYAGVRLWLSGRKTTILKLSLVVIAVGALTAVQWVPTAKLLRYSAREIDQGDVLMRQDWFLPWQNLVQFVAPDFFGNPATLNYWGAFNYTEFIGYVGMIPLAFALTALFTSSGKKSFQEKFFICALVLSLIFALSNPLSRIPFQLNLPLISTAQPSRLMMIVDLCLALLAAFGLDRFFKDLRAGKGLNRHLLIALSITAATIGGLWVFTFGKTGIDMAAENLKVAQRNLILPTMLIVAAGITLMAALHLVKLRVKNKTIIHNSLFIVLFILTSADLLRFSWKFTPFSDKDYLYPQTETVRFLAQDKSPWRYITTDARIFPPNFSIPYRFQTLEGYDPIYIRRFGQLIASSQKGEPTLEPTPFHRIIRPDNYASPIVDLLNVKYVVSLTDLLHPKLEKVFQEGETRVYKNNQAFPRAFLIPNYVVPNSERQSLEQAFSMKKEDVNQSASIMEYRENEVGILVDSQTGGMLVLSDTYYPGWTATLDGTGIEIHQVLYSLRGTMVPSGRHEILYRYSEL</sequence>
<proteinExistence type="predicted"/>
<feature type="transmembrane region" description="Helical" evidence="1">
    <location>
        <begin position="223"/>
        <end position="239"/>
    </location>
</feature>
<dbReference type="PANTHER" id="PTHR38454">
    <property type="entry name" value="INTEGRAL MEMBRANE PROTEIN-RELATED"/>
    <property type="match status" value="1"/>
</dbReference>
<dbReference type="EMBL" id="MHCJ01000003">
    <property type="protein sequence ID" value="OGY18548.1"/>
    <property type="molecule type" value="Genomic_DNA"/>
</dbReference>
<evidence type="ECO:0000256" key="1">
    <source>
        <dbReference type="SAM" id="Phobius"/>
    </source>
</evidence>
<feature type="transmembrane region" description="Helical" evidence="1">
    <location>
        <begin position="459"/>
        <end position="480"/>
    </location>
</feature>
<keyword evidence="1" id="KW-1133">Transmembrane helix</keyword>
<feature type="transmembrane region" description="Helical" evidence="1">
    <location>
        <begin position="200"/>
        <end position="217"/>
    </location>
</feature>
<accession>A0A1G1VT15</accession>
<comment type="caution">
    <text evidence="2">The sequence shown here is derived from an EMBL/GenBank/DDBJ whole genome shotgun (WGS) entry which is preliminary data.</text>
</comment>
<evidence type="ECO:0008006" key="4">
    <source>
        <dbReference type="Google" id="ProtNLM"/>
    </source>
</evidence>
<protein>
    <recommendedName>
        <fullName evidence="4">YfhO family protein</fullName>
    </recommendedName>
</protein>
<gene>
    <name evidence="2" type="ORF">A2786_03555</name>
</gene>
<dbReference type="InterPro" id="IPR018580">
    <property type="entry name" value="Uncharacterised_YfhO"/>
</dbReference>